<protein>
    <submittedName>
        <fullName evidence="2">Uncharacterized protein</fullName>
    </submittedName>
</protein>
<keyword evidence="3" id="KW-1185">Reference proteome</keyword>
<feature type="compositionally biased region" description="Low complexity" evidence="1">
    <location>
        <begin position="31"/>
        <end position="44"/>
    </location>
</feature>
<name>A0ABP8X1Z5_9MICO</name>
<accession>A0ABP8X1Z5</accession>
<comment type="caution">
    <text evidence="2">The sequence shown here is derived from an EMBL/GenBank/DDBJ whole genome shotgun (WGS) entry which is preliminary data.</text>
</comment>
<dbReference type="Proteomes" id="UP001500843">
    <property type="component" value="Unassembled WGS sequence"/>
</dbReference>
<gene>
    <name evidence="2" type="ORF">GCM10023198_16920</name>
</gene>
<proteinExistence type="predicted"/>
<evidence type="ECO:0000313" key="2">
    <source>
        <dbReference type="EMBL" id="GAA4697337.1"/>
    </source>
</evidence>
<dbReference type="EMBL" id="BAABHM010000009">
    <property type="protein sequence ID" value="GAA4697337.1"/>
    <property type="molecule type" value="Genomic_DNA"/>
</dbReference>
<evidence type="ECO:0000256" key="1">
    <source>
        <dbReference type="SAM" id="MobiDB-lite"/>
    </source>
</evidence>
<reference evidence="3" key="1">
    <citation type="journal article" date="2019" name="Int. J. Syst. Evol. Microbiol.">
        <title>The Global Catalogue of Microorganisms (GCM) 10K type strain sequencing project: providing services to taxonomists for standard genome sequencing and annotation.</title>
        <authorList>
            <consortium name="The Broad Institute Genomics Platform"/>
            <consortium name="The Broad Institute Genome Sequencing Center for Infectious Disease"/>
            <person name="Wu L."/>
            <person name="Ma J."/>
        </authorList>
    </citation>
    <scope>NUCLEOTIDE SEQUENCE [LARGE SCALE GENOMIC DNA]</scope>
    <source>
        <strain evidence="3">JCM 17975</strain>
    </source>
</reference>
<sequence length="74" mass="7869">MVKICIPMDSSGMPNPFPRRREATAPSRVPAEAGPADASTPAAAAPAVKSVRRLNFDVFSTCAPLHEARLRPVL</sequence>
<evidence type="ECO:0000313" key="3">
    <source>
        <dbReference type="Proteomes" id="UP001500843"/>
    </source>
</evidence>
<feature type="region of interest" description="Disordered" evidence="1">
    <location>
        <begin position="1"/>
        <end position="44"/>
    </location>
</feature>
<organism evidence="2 3">
    <name type="scientific">Promicromonospora umidemergens</name>
    <dbReference type="NCBI Taxonomy" id="629679"/>
    <lineage>
        <taxon>Bacteria</taxon>
        <taxon>Bacillati</taxon>
        <taxon>Actinomycetota</taxon>
        <taxon>Actinomycetes</taxon>
        <taxon>Micrococcales</taxon>
        <taxon>Promicromonosporaceae</taxon>
        <taxon>Promicromonospora</taxon>
    </lineage>
</organism>